<evidence type="ECO:0000313" key="1">
    <source>
        <dbReference type="EMBL" id="QRE04893.1"/>
    </source>
</evidence>
<reference evidence="2 3" key="1">
    <citation type="submission" date="2020-07" db="EMBL/GenBank/DDBJ databases">
        <title>Genomic characterization of Flavobacterium psychrophilum strains.</title>
        <authorList>
            <person name="Castillo D."/>
            <person name="Jorgensen J."/>
            <person name="Middelboe M."/>
        </authorList>
    </citation>
    <scope>NUCLEOTIDE SEQUENCE [LARGE SCALE GENOMIC DNA]</scope>
    <source>
        <strain evidence="2 3">FPS-R7</strain>
    </source>
</reference>
<dbReference type="AlphaFoldDB" id="A0A7U2NGY7"/>
<name>A0A7U2NGY7_FLAPS</name>
<dbReference type="EMBL" id="CP059075">
    <property type="protein sequence ID" value="QRE04899.1"/>
    <property type="molecule type" value="Genomic_DNA"/>
</dbReference>
<accession>A0A7U2NGY7</accession>
<organism evidence="2 3">
    <name type="scientific">Flavobacterium psychrophilum</name>
    <dbReference type="NCBI Taxonomy" id="96345"/>
    <lineage>
        <taxon>Bacteria</taxon>
        <taxon>Pseudomonadati</taxon>
        <taxon>Bacteroidota</taxon>
        <taxon>Flavobacteriia</taxon>
        <taxon>Flavobacteriales</taxon>
        <taxon>Flavobacteriaceae</taxon>
        <taxon>Flavobacterium</taxon>
    </lineage>
</organism>
<protein>
    <submittedName>
        <fullName evidence="2">Uncharacterized protein</fullName>
    </submittedName>
</protein>
<gene>
    <name evidence="1" type="ORF">H0H26_04700</name>
    <name evidence="2" type="ORF">H0H26_04735</name>
</gene>
<dbReference type="Proteomes" id="UP000596329">
    <property type="component" value="Chromosome"/>
</dbReference>
<evidence type="ECO:0000313" key="3">
    <source>
        <dbReference type="Proteomes" id="UP000596329"/>
    </source>
</evidence>
<sequence length="192" mass="22655">MEQKLKFPKLEIDSIFESYDKEKLLVQIQKLKYFCFLRGRLNSYVTDGDEIIIHIEYRSKEELISKLECLGVKIKFLGPNDEISYGKSWPECLNYPTPSRPYPEIAEPAIQKIFGEDVSIYISDNYFTMSIINSDQDKWFLVNNSQILSAIKIENELENINLAKYSTTKGQTEFGRFINRYHYPELFEINKY</sequence>
<evidence type="ECO:0000313" key="2">
    <source>
        <dbReference type="EMBL" id="QRE04899.1"/>
    </source>
</evidence>
<proteinExistence type="predicted"/>
<dbReference type="EMBL" id="CP059075">
    <property type="protein sequence ID" value="QRE04893.1"/>
    <property type="molecule type" value="Genomic_DNA"/>
</dbReference>
<dbReference type="RefSeq" id="WP_071957771.1">
    <property type="nucleotide sequence ID" value="NZ_CP059075.1"/>
</dbReference>